<keyword evidence="4" id="KW-0762">Sugar transport</keyword>
<feature type="coiled-coil region" evidence="10">
    <location>
        <begin position="212"/>
        <end position="239"/>
    </location>
</feature>
<dbReference type="Pfam" id="PF00083">
    <property type="entry name" value="Sugar_tr"/>
    <property type="match status" value="1"/>
</dbReference>
<dbReference type="FunFam" id="1.20.1250.20:FF:000025">
    <property type="entry name" value="probable polyol transporter 4"/>
    <property type="match status" value="1"/>
</dbReference>
<comment type="subcellular location">
    <subcellularLocation>
        <location evidence="1">Membrane</location>
        <topology evidence="1">Multi-pass membrane protein</topology>
    </subcellularLocation>
</comment>
<dbReference type="EMBL" id="CP097510">
    <property type="protein sequence ID" value="URE25170.1"/>
    <property type="molecule type" value="Genomic_DNA"/>
</dbReference>
<evidence type="ECO:0000256" key="3">
    <source>
        <dbReference type="ARBA" id="ARBA00022448"/>
    </source>
</evidence>
<evidence type="ECO:0000256" key="10">
    <source>
        <dbReference type="SAM" id="Coils"/>
    </source>
</evidence>
<proteinExistence type="inferred from homology"/>
<dbReference type="InterPro" id="IPR005828">
    <property type="entry name" value="MFS_sugar_transport-like"/>
</dbReference>
<feature type="transmembrane region" description="Helical" evidence="12">
    <location>
        <begin position="146"/>
        <end position="164"/>
    </location>
</feature>
<evidence type="ECO:0000256" key="7">
    <source>
        <dbReference type="ARBA" id="ARBA00022989"/>
    </source>
</evidence>
<keyword evidence="8 12" id="KW-0472">Membrane</keyword>
<dbReference type="NCBIfam" id="TIGR00879">
    <property type="entry name" value="SP"/>
    <property type="match status" value="1"/>
</dbReference>
<organism evidence="13 14">
    <name type="scientific">Musa troglodytarum</name>
    <name type="common">fe'i banana</name>
    <dbReference type="NCBI Taxonomy" id="320322"/>
    <lineage>
        <taxon>Eukaryota</taxon>
        <taxon>Viridiplantae</taxon>
        <taxon>Streptophyta</taxon>
        <taxon>Embryophyta</taxon>
        <taxon>Tracheophyta</taxon>
        <taxon>Spermatophyta</taxon>
        <taxon>Magnoliopsida</taxon>
        <taxon>Liliopsida</taxon>
        <taxon>Zingiberales</taxon>
        <taxon>Musaceae</taxon>
        <taxon>Musa</taxon>
    </lineage>
</organism>
<dbReference type="PRINTS" id="PR00171">
    <property type="entry name" value="SUGRTRNSPORT"/>
</dbReference>
<evidence type="ECO:0000313" key="13">
    <source>
        <dbReference type="EMBL" id="URE25170.1"/>
    </source>
</evidence>
<feature type="transmembrane region" description="Helical" evidence="12">
    <location>
        <begin position="440"/>
        <end position="464"/>
    </location>
</feature>
<evidence type="ECO:0000256" key="6">
    <source>
        <dbReference type="ARBA" id="ARBA00022847"/>
    </source>
</evidence>
<feature type="transmembrane region" description="Helical" evidence="12">
    <location>
        <begin position="88"/>
        <end position="108"/>
    </location>
</feature>
<dbReference type="InterPro" id="IPR003663">
    <property type="entry name" value="Sugar/inositol_transpt"/>
</dbReference>
<gene>
    <name evidence="13" type="ORF">MUK42_13044</name>
</gene>
<feature type="transmembrane region" description="Helical" evidence="12">
    <location>
        <begin position="57"/>
        <end position="76"/>
    </location>
</feature>
<keyword evidence="10" id="KW-0175">Coiled coil</keyword>
<evidence type="ECO:0000256" key="12">
    <source>
        <dbReference type="SAM" id="Phobius"/>
    </source>
</evidence>
<dbReference type="PANTHER" id="PTHR23500">
    <property type="entry name" value="SOLUTE CARRIER FAMILY 2, FACILITATED GLUCOSE TRANSPORTER"/>
    <property type="match status" value="1"/>
</dbReference>
<reference evidence="13" key="1">
    <citation type="submission" date="2022-05" db="EMBL/GenBank/DDBJ databases">
        <title>The Musa troglodytarum L. genome provides insights into the mechanism of non-climacteric behaviour and enrichment of carotenoids.</title>
        <authorList>
            <person name="Wang J."/>
        </authorList>
    </citation>
    <scope>NUCLEOTIDE SEQUENCE</scope>
    <source>
        <tissue evidence="13">Leaf</tissue>
    </source>
</reference>
<comment type="similarity">
    <text evidence="2 9">Belongs to the major facilitator superfamily. Sugar transporter (TC 2.A.1.1) family.</text>
</comment>
<dbReference type="Gene3D" id="1.20.1250.20">
    <property type="entry name" value="MFS general substrate transporter like domains"/>
    <property type="match status" value="1"/>
</dbReference>
<dbReference type="GO" id="GO:0016020">
    <property type="term" value="C:membrane"/>
    <property type="evidence" value="ECO:0007669"/>
    <property type="project" value="UniProtKB-SubCell"/>
</dbReference>
<dbReference type="PROSITE" id="PS00216">
    <property type="entry name" value="SUGAR_TRANSPORT_1"/>
    <property type="match status" value="2"/>
</dbReference>
<feature type="compositionally biased region" description="Basic and acidic residues" evidence="11">
    <location>
        <begin position="491"/>
        <end position="515"/>
    </location>
</feature>
<feature type="transmembrane region" description="Helical" evidence="12">
    <location>
        <begin position="348"/>
        <end position="366"/>
    </location>
</feature>
<dbReference type="OrthoDB" id="6339427at2759"/>
<feature type="transmembrane region" description="Helical" evidence="12">
    <location>
        <begin position="315"/>
        <end position="336"/>
    </location>
</feature>
<feature type="transmembrane region" description="Helical" evidence="12">
    <location>
        <begin position="114"/>
        <end position="134"/>
    </location>
</feature>
<evidence type="ECO:0000256" key="11">
    <source>
        <dbReference type="SAM" id="MobiDB-lite"/>
    </source>
</evidence>
<evidence type="ECO:0000256" key="5">
    <source>
        <dbReference type="ARBA" id="ARBA00022692"/>
    </source>
</evidence>
<keyword evidence="6" id="KW-0769">Symport</keyword>
<dbReference type="InterPro" id="IPR045262">
    <property type="entry name" value="STP/PLT_plant"/>
</dbReference>
<evidence type="ECO:0000256" key="1">
    <source>
        <dbReference type="ARBA" id="ARBA00004141"/>
    </source>
</evidence>
<evidence type="ECO:0000256" key="9">
    <source>
        <dbReference type="RuleBase" id="RU003346"/>
    </source>
</evidence>
<feature type="transmembrane region" description="Helical" evidence="12">
    <location>
        <begin position="19"/>
        <end position="37"/>
    </location>
</feature>
<keyword evidence="5 12" id="KW-0812">Transmembrane</keyword>
<dbReference type="InterPro" id="IPR036259">
    <property type="entry name" value="MFS_trans_sf"/>
</dbReference>
<feature type="transmembrane region" description="Helical" evidence="12">
    <location>
        <begin position="176"/>
        <end position="199"/>
    </location>
</feature>
<dbReference type="AlphaFoldDB" id="A0A9E7H1W6"/>
<dbReference type="Proteomes" id="UP001055439">
    <property type="component" value="Chromosome 8"/>
</dbReference>
<dbReference type="PANTHER" id="PTHR23500:SF453">
    <property type="entry name" value="POLYOL TRANSPORTER 3-RELATED"/>
    <property type="match status" value="1"/>
</dbReference>
<keyword evidence="3 9" id="KW-0813">Transport</keyword>
<dbReference type="SUPFAM" id="SSF103473">
    <property type="entry name" value="MFS general substrate transporter"/>
    <property type="match status" value="1"/>
</dbReference>
<dbReference type="PROSITE" id="PS00217">
    <property type="entry name" value="SUGAR_TRANSPORT_2"/>
    <property type="match status" value="1"/>
</dbReference>
<accession>A0A9E7H1W6</accession>
<dbReference type="GO" id="GO:0015144">
    <property type="term" value="F:carbohydrate transmembrane transporter activity"/>
    <property type="evidence" value="ECO:0007669"/>
    <property type="project" value="InterPro"/>
</dbReference>
<evidence type="ECO:0008006" key="15">
    <source>
        <dbReference type="Google" id="ProtNLM"/>
    </source>
</evidence>
<evidence type="ECO:0000256" key="8">
    <source>
        <dbReference type="ARBA" id="ARBA00023136"/>
    </source>
</evidence>
<protein>
    <recommendedName>
        <fullName evidence="15">Major facilitator superfamily (MFS) profile domain-containing protein</fullName>
    </recommendedName>
</protein>
<sequence>MAESGLTVDQKVKDGRNKYAFACSFIASFISVLMGYDTGVMSGAMLFIQEDLKATDGQIQVLAGILNACALVGSLTAGRLSDWIGRRYTIVVGAAIFFLGSLLMGLGLNLAMLMAGRCVAGVGVGYALMIAPVYSVEVSSPSSRGCLSSLPEICISIGILFGYLSNYIFGKLPLIYGWRLMLGVGMVPSVALVFSIFAMPESPRWLVMQGHIKDARDVLQRVSNTKEEAERRLEDIKATVGIDRSSTEDVVQVVSKHHGEGVWKELLRPTPTVRRILTATIGIHIFQHATGIEAIVLYSPRIFKKAGLVTKNQQFLATIGVGVFKTLFILVAILLVDKAGRRKLLLTSLSGMILSLTGLGTVLTLVKHSQEKLLWAEVSCVVFVFSFVTSFSIGLGPVTWVYCSEIFPLRLRAQGTSLGVAINRLMNSAMSMSFISLYKAITIGGAFFLLAGIGVIAWAFYFFYCPETKGRALEEEMEQVFNKGSNTKPRNKQEDEKEGVETGKLDDAKVNTETY</sequence>
<feature type="transmembrane region" description="Helical" evidence="12">
    <location>
        <begin position="378"/>
        <end position="402"/>
    </location>
</feature>
<feature type="region of interest" description="Disordered" evidence="11">
    <location>
        <begin position="481"/>
        <end position="515"/>
    </location>
</feature>
<evidence type="ECO:0000313" key="14">
    <source>
        <dbReference type="Proteomes" id="UP001055439"/>
    </source>
</evidence>
<dbReference type="InterPro" id="IPR005829">
    <property type="entry name" value="Sugar_transporter_CS"/>
</dbReference>
<evidence type="ECO:0000256" key="4">
    <source>
        <dbReference type="ARBA" id="ARBA00022597"/>
    </source>
</evidence>
<keyword evidence="7 12" id="KW-1133">Transmembrane helix</keyword>
<name>A0A9E7H1W6_9LILI</name>
<dbReference type="GO" id="GO:0015293">
    <property type="term" value="F:symporter activity"/>
    <property type="evidence" value="ECO:0007669"/>
    <property type="project" value="UniProtKB-KW"/>
</dbReference>
<evidence type="ECO:0000256" key="2">
    <source>
        <dbReference type="ARBA" id="ARBA00010992"/>
    </source>
</evidence>
<keyword evidence="14" id="KW-1185">Reference proteome</keyword>